<evidence type="ECO:0000259" key="3">
    <source>
        <dbReference type="SMART" id="SM00856"/>
    </source>
</evidence>
<dbReference type="EMBL" id="JAVXUO010002150">
    <property type="protein sequence ID" value="KAK2975841.1"/>
    <property type="molecule type" value="Genomic_DNA"/>
</dbReference>
<dbReference type="CDD" id="cd15798">
    <property type="entry name" value="PMEI-like_3"/>
    <property type="match status" value="1"/>
</dbReference>
<dbReference type="PANTHER" id="PTHR31080:SF117">
    <property type="entry name" value="PLANT INVERTASE_PECTIN METHYLESTERASE INHIBITOR SUPERFAMILY PROTEIN"/>
    <property type="match status" value="1"/>
</dbReference>
<evidence type="ECO:0000256" key="2">
    <source>
        <dbReference type="SAM" id="SignalP"/>
    </source>
</evidence>
<dbReference type="FunFam" id="1.20.140.40:FF:000005">
    <property type="entry name" value="Pectin methylesterase inhibitor 1"/>
    <property type="match status" value="1"/>
</dbReference>
<dbReference type="GO" id="GO:0046910">
    <property type="term" value="F:pectinesterase inhibitor activity"/>
    <property type="evidence" value="ECO:0007669"/>
    <property type="project" value="UniProtKB-ARBA"/>
</dbReference>
<dbReference type="Pfam" id="PF04043">
    <property type="entry name" value="PMEI"/>
    <property type="match status" value="1"/>
</dbReference>
<protein>
    <recommendedName>
        <fullName evidence="3">Pectinesterase inhibitor domain-containing protein</fullName>
    </recommendedName>
</protein>
<reference evidence="4" key="1">
    <citation type="submission" date="2022-12" db="EMBL/GenBank/DDBJ databases">
        <title>Draft genome assemblies for two species of Escallonia (Escalloniales).</title>
        <authorList>
            <person name="Chanderbali A."/>
            <person name="Dervinis C."/>
            <person name="Anghel I."/>
            <person name="Soltis D."/>
            <person name="Soltis P."/>
            <person name="Zapata F."/>
        </authorList>
    </citation>
    <scope>NUCLEOTIDE SEQUENCE</scope>
    <source>
        <strain evidence="4">UCBG92.1500</strain>
        <tissue evidence="4">Leaf</tissue>
    </source>
</reference>
<sequence>MEGYSSNHFLLALYLLLAFTTYINSSSAASTEFIKTSCRATTYPTLCFSSLSSRASAIQNSPKRLAHEALSVALDSARSTSTLMRRLSHTRGMKPRENGAMKDCVEELSDSVDELMDSLGEMSQPKGKSFEFMISDVQTWVSAALTDEDTCSEGFAGNAMNGKIKNIVRGRIVNVAHLTSNALALINSYAGSP</sequence>
<evidence type="ECO:0000313" key="5">
    <source>
        <dbReference type="Proteomes" id="UP001187471"/>
    </source>
</evidence>
<dbReference type="PANTHER" id="PTHR31080">
    <property type="entry name" value="PECTINESTERASE INHIBITOR-LIKE"/>
    <property type="match status" value="1"/>
</dbReference>
<gene>
    <name evidence="4" type="ORF">RJ640_022858</name>
</gene>
<feature type="domain" description="Pectinesterase inhibitor" evidence="3">
    <location>
        <begin position="29"/>
        <end position="185"/>
    </location>
</feature>
<dbReference type="InterPro" id="IPR035513">
    <property type="entry name" value="Invertase/methylesterase_inhib"/>
</dbReference>
<dbReference type="AlphaFoldDB" id="A0AA88UBE3"/>
<accession>A0AA88UBE3</accession>
<comment type="caution">
    <text evidence="4">The sequence shown here is derived from an EMBL/GenBank/DDBJ whole genome shotgun (WGS) entry which is preliminary data.</text>
</comment>
<feature type="signal peptide" evidence="2">
    <location>
        <begin position="1"/>
        <end position="28"/>
    </location>
</feature>
<evidence type="ECO:0000313" key="4">
    <source>
        <dbReference type="EMBL" id="KAK2975841.1"/>
    </source>
</evidence>
<dbReference type="Proteomes" id="UP001187471">
    <property type="component" value="Unassembled WGS sequence"/>
</dbReference>
<dbReference type="InterPro" id="IPR051955">
    <property type="entry name" value="PME_Inhibitor"/>
</dbReference>
<dbReference type="SUPFAM" id="SSF101148">
    <property type="entry name" value="Plant invertase/pectin methylesterase inhibitor"/>
    <property type="match status" value="1"/>
</dbReference>
<dbReference type="Gene3D" id="1.20.140.40">
    <property type="entry name" value="Invertase/pectin methylesterase inhibitor family protein"/>
    <property type="match status" value="1"/>
</dbReference>
<dbReference type="InterPro" id="IPR006501">
    <property type="entry name" value="Pectinesterase_inhib_dom"/>
</dbReference>
<name>A0AA88UBE3_9ASTE</name>
<dbReference type="NCBIfam" id="TIGR01614">
    <property type="entry name" value="PME_inhib"/>
    <property type="match status" value="1"/>
</dbReference>
<keyword evidence="5" id="KW-1185">Reference proteome</keyword>
<dbReference type="SMART" id="SM00856">
    <property type="entry name" value="PMEI"/>
    <property type="match status" value="1"/>
</dbReference>
<organism evidence="4 5">
    <name type="scientific">Escallonia rubra</name>
    <dbReference type="NCBI Taxonomy" id="112253"/>
    <lineage>
        <taxon>Eukaryota</taxon>
        <taxon>Viridiplantae</taxon>
        <taxon>Streptophyta</taxon>
        <taxon>Embryophyta</taxon>
        <taxon>Tracheophyta</taxon>
        <taxon>Spermatophyta</taxon>
        <taxon>Magnoliopsida</taxon>
        <taxon>eudicotyledons</taxon>
        <taxon>Gunneridae</taxon>
        <taxon>Pentapetalae</taxon>
        <taxon>asterids</taxon>
        <taxon>campanulids</taxon>
        <taxon>Escalloniales</taxon>
        <taxon>Escalloniaceae</taxon>
        <taxon>Escallonia</taxon>
    </lineage>
</organism>
<proteinExistence type="predicted"/>
<feature type="chain" id="PRO_5041727340" description="Pectinesterase inhibitor domain-containing protein" evidence="2">
    <location>
        <begin position="29"/>
        <end position="193"/>
    </location>
</feature>
<keyword evidence="1 2" id="KW-0732">Signal</keyword>
<evidence type="ECO:0000256" key="1">
    <source>
        <dbReference type="ARBA" id="ARBA00022729"/>
    </source>
</evidence>